<dbReference type="OrthoDB" id="3326974at2"/>
<evidence type="ECO:0000256" key="2">
    <source>
        <dbReference type="ARBA" id="ARBA00022741"/>
    </source>
</evidence>
<dbReference type="InterPro" id="IPR003439">
    <property type="entry name" value="ABC_transporter-like_ATP-bd"/>
</dbReference>
<dbReference type="GO" id="GO:0016887">
    <property type="term" value="F:ATP hydrolysis activity"/>
    <property type="evidence" value="ECO:0007669"/>
    <property type="project" value="InterPro"/>
</dbReference>
<dbReference type="InterPro" id="IPR017871">
    <property type="entry name" value="ABC_transporter-like_CS"/>
</dbReference>
<dbReference type="Pfam" id="PF00005">
    <property type="entry name" value="ABC_tran"/>
    <property type="match status" value="1"/>
</dbReference>
<dbReference type="PANTHER" id="PTHR43230:SF3">
    <property type="entry name" value="ABC-TYPE DIPEPTIDE_OLIGOPEPTIDE TRANSPORT SYSTEM, ATPASE COMPONENT"/>
    <property type="match status" value="1"/>
</dbReference>
<dbReference type="InterPro" id="IPR013563">
    <property type="entry name" value="Oligopep_ABC_C"/>
</dbReference>
<dbReference type="RefSeq" id="WP_127829759.1">
    <property type="nucleotide sequence ID" value="NZ_RZYA01000009.1"/>
</dbReference>
<sequence length="347" mass="38224">MPASAEPVLEAHGEPVLEARDVVKRFPLHGPGQHGKEVHAVEPTSLALHAGRITALVGESGSGKSTLARMLALAYPPTEGEIRLDGAPVKQARTARGKRAYYRQVQMVFQDPFSSLSPVHRLRYILSRPLQLHGHASGRAELERQILDLLNRVNLTPADQFIDKFPHELSGGQRQRVAIARALAARPKVLLGDEPVSMLDVSIRLDILNLLGTLRDDEGLAILYITHDIAGARYFADEIKVLYAGQLVESGPADAVVEQPRHPYTRLLLESAPDPDREGALLDAPEVVDDEETLGEPPSLVDPPAGCRFHPRCPLAKPVCATAFPPRTQFDDGQWVHCWSYDEENYR</sequence>
<reference evidence="5 6" key="1">
    <citation type="submission" date="2019-01" db="EMBL/GenBank/DDBJ databases">
        <title>Genome sequences of Streptomyces and Rhizobium isolates collected from root and soil.</title>
        <authorList>
            <person name="Chhettri S."/>
            <person name="Sevigny J.L."/>
            <person name="Sen A."/>
            <person name="Ennis N."/>
            <person name="Tisa L."/>
        </authorList>
    </citation>
    <scope>NUCLEOTIDE SEQUENCE [LARGE SCALE GENOMIC DNA]</scope>
    <source>
        <strain evidence="5 6">San01</strain>
    </source>
</reference>
<protein>
    <submittedName>
        <fullName evidence="5">ABC transporter ATP-binding protein</fullName>
    </submittedName>
</protein>
<proteinExistence type="predicted"/>
<dbReference type="PANTHER" id="PTHR43230">
    <property type="entry name" value="ABC-TYPE DIPEPTIDE/OLIGOPEPTIDE TRANSPORT SYSTEM, ATPASE COMPONENT"/>
    <property type="match status" value="1"/>
</dbReference>
<name>A0A3S2VER4_9ACTN</name>
<organism evidence="5 6">
    <name type="scientific">Streptomyces antnestii</name>
    <dbReference type="NCBI Taxonomy" id="2494256"/>
    <lineage>
        <taxon>Bacteria</taxon>
        <taxon>Bacillati</taxon>
        <taxon>Actinomycetota</taxon>
        <taxon>Actinomycetes</taxon>
        <taxon>Kitasatosporales</taxon>
        <taxon>Streptomycetaceae</taxon>
        <taxon>Streptomyces</taxon>
    </lineage>
</organism>
<dbReference type="GO" id="GO:0005524">
    <property type="term" value="F:ATP binding"/>
    <property type="evidence" value="ECO:0007669"/>
    <property type="project" value="UniProtKB-KW"/>
</dbReference>
<dbReference type="Proteomes" id="UP000283128">
    <property type="component" value="Unassembled WGS sequence"/>
</dbReference>
<evidence type="ECO:0000313" key="6">
    <source>
        <dbReference type="Proteomes" id="UP000283128"/>
    </source>
</evidence>
<keyword evidence="1" id="KW-0813">Transport</keyword>
<dbReference type="PROSITE" id="PS50893">
    <property type="entry name" value="ABC_TRANSPORTER_2"/>
    <property type="match status" value="1"/>
</dbReference>
<dbReference type="NCBIfam" id="TIGR01727">
    <property type="entry name" value="oligo_HPY"/>
    <property type="match status" value="1"/>
</dbReference>
<accession>A0A3S2VER4</accession>
<dbReference type="Gene3D" id="3.40.50.300">
    <property type="entry name" value="P-loop containing nucleotide triphosphate hydrolases"/>
    <property type="match status" value="1"/>
</dbReference>
<comment type="caution">
    <text evidence="5">The sequence shown here is derived from an EMBL/GenBank/DDBJ whole genome shotgun (WGS) entry which is preliminary data.</text>
</comment>
<dbReference type="InterPro" id="IPR003593">
    <property type="entry name" value="AAA+_ATPase"/>
</dbReference>
<evidence type="ECO:0000256" key="1">
    <source>
        <dbReference type="ARBA" id="ARBA00022448"/>
    </source>
</evidence>
<dbReference type="AlphaFoldDB" id="A0A3S2VER4"/>
<feature type="domain" description="ABC transporter" evidence="4">
    <location>
        <begin position="17"/>
        <end position="269"/>
    </location>
</feature>
<dbReference type="InterPro" id="IPR027417">
    <property type="entry name" value="P-loop_NTPase"/>
</dbReference>
<gene>
    <name evidence="5" type="ORF">EOT10_20815</name>
</gene>
<dbReference type="SUPFAM" id="SSF52540">
    <property type="entry name" value="P-loop containing nucleoside triphosphate hydrolases"/>
    <property type="match status" value="1"/>
</dbReference>
<dbReference type="SMART" id="SM00382">
    <property type="entry name" value="AAA"/>
    <property type="match status" value="1"/>
</dbReference>
<evidence type="ECO:0000313" key="5">
    <source>
        <dbReference type="EMBL" id="RVU22913.1"/>
    </source>
</evidence>
<dbReference type="GO" id="GO:0015833">
    <property type="term" value="P:peptide transport"/>
    <property type="evidence" value="ECO:0007669"/>
    <property type="project" value="InterPro"/>
</dbReference>
<dbReference type="EMBL" id="RZYA01000009">
    <property type="protein sequence ID" value="RVU22913.1"/>
    <property type="molecule type" value="Genomic_DNA"/>
</dbReference>
<dbReference type="Pfam" id="PF08352">
    <property type="entry name" value="oligo_HPY"/>
    <property type="match status" value="1"/>
</dbReference>
<evidence type="ECO:0000259" key="4">
    <source>
        <dbReference type="PROSITE" id="PS50893"/>
    </source>
</evidence>
<dbReference type="PROSITE" id="PS00211">
    <property type="entry name" value="ABC_TRANSPORTER_1"/>
    <property type="match status" value="1"/>
</dbReference>
<keyword evidence="6" id="KW-1185">Reference proteome</keyword>
<keyword evidence="3 5" id="KW-0067">ATP-binding</keyword>
<evidence type="ECO:0000256" key="3">
    <source>
        <dbReference type="ARBA" id="ARBA00022840"/>
    </source>
</evidence>
<keyword evidence="2" id="KW-0547">Nucleotide-binding</keyword>
<dbReference type="CDD" id="cd03257">
    <property type="entry name" value="ABC_NikE_OppD_transporters"/>
    <property type="match status" value="1"/>
</dbReference>